<dbReference type="RefSeq" id="WP_076348883.1">
    <property type="nucleotide sequence ID" value="NZ_FTOO01000013.1"/>
</dbReference>
<name>A0A1N7PHK9_9BACL</name>
<sequence>MKSRCAAKPCEWLAQEYRQHRQVFRVEKIRFRGAEGRDVYNIAAPLIDEGRTLIPARVEPRHSELSEVIFFEESPDGVWSRVEGLRTFRGLQDPFHARIHGELVFGGVEIWTNPFHNYEIEYRTVFYRGASVGDLRLFAVGPQWMKDIRLVELPDGRVGVFTRPNGSRYGGQAQIGWTILASLDDLSPDSILKAEFLPDRFHPGEWGGVNEAQLVDDHTVGVLGHIAYRTEDGSLHYKAMCFALDLDADLVTPVRIIAERSDFLGGEAKRPELADVVFSGGLVRYEDGTAHLYAGVSDAEAQRILIPDPFAEAAPCALEMEA</sequence>
<gene>
    <name evidence="1" type="ORF">SAMN05421799_11358</name>
</gene>
<keyword evidence="2" id="KW-1185">Reference proteome</keyword>
<dbReference type="AlphaFoldDB" id="A0A1N7PHK9"/>
<dbReference type="InterPro" id="IPR015045">
    <property type="entry name" value="MPT-1-like_LmxM"/>
</dbReference>
<evidence type="ECO:0008006" key="3">
    <source>
        <dbReference type="Google" id="ProtNLM"/>
    </source>
</evidence>
<protein>
    <recommendedName>
        <fullName evidence="3">Beta-1,4-mannooligosaccharide/beta-1,4-mannosyl-N-acetylglucosamine phosphorylase</fullName>
    </recommendedName>
</protein>
<dbReference type="Gene3D" id="2.115.10.20">
    <property type="entry name" value="Glycosyl hydrolase domain, family 43"/>
    <property type="match status" value="1"/>
</dbReference>
<dbReference type="InterPro" id="IPR023296">
    <property type="entry name" value="Glyco_hydro_beta-prop_sf"/>
</dbReference>
<proteinExistence type="predicted"/>
<dbReference type="STRING" id="252246.SAMN05421799_11358"/>
<accession>A0A1N7PHK9</accession>
<evidence type="ECO:0000313" key="1">
    <source>
        <dbReference type="EMBL" id="SIT09829.1"/>
    </source>
</evidence>
<dbReference type="PANTHER" id="PTHR37036">
    <property type="match status" value="1"/>
</dbReference>
<dbReference type="OrthoDB" id="7544904at2"/>
<dbReference type="Proteomes" id="UP000186156">
    <property type="component" value="Unassembled WGS sequence"/>
</dbReference>
<reference evidence="2" key="1">
    <citation type="submission" date="2017-01" db="EMBL/GenBank/DDBJ databases">
        <authorList>
            <person name="Varghese N."/>
            <person name="Submissions S."/>
        </authorList>
    </citation>
    <scope>NUCLEOTIDE SEQUENCE [LARGE SCALE GENOMIC DNA]</scope>
    <source>
        <strain evidence="2">DSM 16176</strain>
    </source>
</reference>
<dbReference type="Pfam" id="PF08950">
    <property type="entry name" value="DUF1861"/>
    <property type="match status" value="1"/>
</dbReference>
<evidence type="ECO:0000313" key="2">
    <source>
        <dbReference type="Proteomes" id="UP000186156"/>
    </source>
</evidence>
<organism evidence="1 2">
    <name type="scientific">Alicyclobacillus vulcanalis</name>
    <dbReference type="NCBI Taxonomy" id="252246"/>
    <lineage>
        <taxon>Bacteria</taxon>
        <taxon>Bacillati</taxon>
        <taxon>Bacillota</taxon>
        <taxon>Bacilli</taxon>
        <taxon>Bacillales</taxon>
        <taxon>Alicyclobacillaceae</taxon>
        <taxon>Alicyclobacillus</taxon>
    </lineage>
</organism>
<dbReference type="SUPFAM" id="SSF75005">
    <property type="entry name" value="Arabinanase/levansucrase/invertase"/>
    <property type="match status" value="1"/>
</dbReference>
<dbReference type="EMBL" id="FTOO01000013">
    <property type="protein sequence ID" value="SIT09829.1"/>
    <property type="molecule type" value="Genomic_DNA"/>
</dbReference>
<dbReference type="PANTHER" id="PTHR37036:SF2">
    <property type="entry name" value="DUF1861 FAMILY PROTEIN"/>
    <property type="match status" value="1"/>
</dbReference>